<feature type="compositionally biased region" description="Acidic residues" evidence="7">
    <location>
        <begin position="14"/>
        <end position="38"/>
    </location>
</feature>
<keyword evidence="3" id="KW-0418">Kinase</keyword>
<dbReference type="SMART" id="SM00220">
    <property type="entry name" value="S_TKc"/>
    <property type="match status" value="1"/>
</dbReference>
<evidence type="ECO:0000259" key="8">
    <source>
        <dbReference type="PROSITE" id="PS50011"/>
    </source>
</evidence>
<evidence type="ECO:0000313" key="9">
    <source>
        <dbReference type="EMBL" id="KAG0255619.1"/>
    </source>
</evidence>
<feature type="compositionally biased region" description="Polar residues" evidence="7">
    <location>
        <begin position="208"/>
        <end position="228"/>
    </location>
</feature>
<feature type="compositionally biased region" description="Polar residues" evidence="7">
    <location>
        <begin position="179"/>
        <end position="192"/>
    </location>
</feature>
<keyword evidence="1" id="KW-0808">Transferase</keyword>
<dbReference type="PROSITE" id="PS00108">
    <property type="entry name" value="PROTEIN_KINASE_ST"/>
    <property type="match status" value="1"/>
</dbReference>
<keyword evidence="4 6" id="KW-0067">ATP-binding</keyword>
<dbReference type="PANTHER" id="PTHR11042:SF190">
    <property type="entry name" value="MITOSIS INHIBITOR PROTEIN KINASE MIK1"/>
    <property type="match status" value="1"/>
</dbReference>
<dbReference type="GO" id="GO:0110031">
    <property type="term" value="P:negative regulation of G2/MI transition of meiotic cell cycle"/>
    <property type="evidence" value="ECO:0007669"/>
    <property type="project" value="TreeGrafter"/>
</dbReference>
<dbReference type="GO" id="GO:0004672">
    <property type="term" value="F:protein kinase activity"/>
    <property type="evidence" value="ECO:0007669"/>
    <property type="project" value="InterPro"/>
</dbReference>
<dbReference type="GO" id="GO:0005737">
    <property type="term" value="C:cytoplasm"/>
    <property type="evidence" value="ECO:0007669"/>
    <property type="project" value="TreeGrafter"/>
</dbReference>
<feature type="binding site" evidence="6">
    <location>
        <position position="335"/>
    </location>
    <ligand>
        <name>ATP</name>
        <dbReference type="ChEBI" id="CHEBI:30616"/>
    </ligand>
</feature>
<evidence type="ECO:0000256" key="1">
    <source>
        <dbReference type="ARBA" id="ARBA00022679"/>
    </source>
</evidence>
<gene>
    <name evidence="9" type="ORF">BG011_005034</name>
</gene>
<comment type="caution">
    <text evidence="9">The sequence shown here is derived from an EMBL/GenBank/DDBJ whole genome shotgun (WGS) entry which is preliminary data.</text>
</comment>
<keyword evidence="10" id="KW-1185">Reference proteome</keyword>
<dbReference type="GO" id="GO:0005524">
    <property type="term" value="F:ATP binding"/>
    <property type="evidence" value="ECO:0007669"/>
    <property type="project" value="UniProtKB-UniRule"/>
</dbReference>
<dbReference type="Gene3D" id="1.10.510.10">
    <property type="entry name" value="Transferase(Phosphotransferase) domain 1"/>
    <property type="match status" value="1"/>
</dbReference>
<dbReference type="InterPro" id="IPR011009">
    <property type="entry name" value="Kinase-like_dom_sf"/>
</dbReference>
<evidence type="ECO:0000256" key="2">
    <source>
        <dbReference type="ARBA" id="ARBA00022741"/>
    </source>
</evidence>
<comment type="similarity">
    <text evidence="5">Belongs to the protein kinase superfamily. Ser/Thr protein kinase family. GCN2 subfamily.</text>
</comment>
<dbReference type="InterPro" id="IPR008271">
    <property type="entry name" value="Ser/Thr_kinase_AS"/>
</dbReference>
<feature type="compositionally biased region" description="Basic and acidic residues" evidence="7">
    <location>
        <begin position="167"/>
        <end position="176"/>
    </location>
</feature>
<dbReference type="EMBL" id="JAAAJA010000340">
    <property type="protein sequence ID" value="KAG0255619.1"/>
    <property type="molecule type" value="Genomic_DNA"/>
</dbReference>
<evidence type="ECO:0000256" key="4">
    <source>
        <dbReference type="ARBA" id="ARBA00022840"/>
    </source>
</evidence>
<dbReference type="PANTHER" id="PTHR11042">
    <property type="entry name" value="EUKARYOTIC TRANSLATION INITIATION FACTOR 2-ALPHA KINASE EIF2-ALPHA KINASE -RELATED"/>
    <property type="match status" value="1"/>
</dbReference>
<accession>A0A9P6PX52</accession>
<dbReference type="SUPFAM" id="SSF56112">
    <property type="entry name" value="Protein kinase-like (PK-like)"/>
    <property type="match status" value="1"/>
</dbReference>
<dbReference type="Proteomes" id="UP000726737">
    <property type="component" value="Unassembled WGS sequence"/>
</dbReference>
<evidence type="ECO:0000256" key="3">
    <source>
        <dbReference type="ARBA" id="ARBA00022777"/>
    </source>
</evidence>
<evidence type="ECO:0000256" key="6">
    <source>
        <dbReference type="PROSITE-ProRule" id="PRU10141"/>
    </source>
</evidence>
<feature type="compositionally biased region" description="Pro residues" evidence="7">
    <location>
        <begin position="194"/>
        <end position="206"/>
    </location>
</feature>
<dbReference type="AlphaFoldDB" id="A0A9P6PX52"/>
<feature type="region of interest" description="Disordered" evidence="7">
    <location>
        <begin position="530"/>
        <end position="569"/>
    </location>
</feature>
<feature type="domain" description="Protein kinase" evidence="8">
    <location>
        <begin position="305"/>
        <end position="623"/>
    </location>
</feature>
<evidence type="ECO:0000313" key="10">
    <source>
        <dbReference type="Proteomes" id="UP000726737"/>
    </source>
</evidence>
<feature type="compositionally biased region" description="Basic and acidic residues" evidence="7">
    <location>
        <begin position="1"/>
        <end position="13"/>
    </location>
</feature>
<keyword evidence="2 6" id="KW-0547">Nucleotide-binding</keyword>
<proteinExistence type="inferred from homology"/>
<dbReference type="PROSITE" id="PS50011">
    <property type="entry name" value="PROTEIN_KINASE_DOM"/>
    <property type="match status" value="1"/>
</dbReference>
<organism evidence="9 10">
    <name type="scientific">Mortierella polycephala</name>
    <dbReference type="NCBI Taxonomy" id="41804"/>
    <lineage>
        <taxon>Eukaryota</taxon>
        <taxon>Fungi</taxon>
        <taxon>Fungi incertae sedis</taxon>
        <taxon>Mucoromycota</taxon>
        <taxon>Mortierellomycotina</taxon>
        <taxon>Mortierellomycetes</taxon>
        <taxon>Mortierellales</taxon>
        <taxon>Mortierellaceae</taxon>
        <taxon>Mortierella</taxon>
    </lineage>
</organism>
<name>A0A9P6PX52_9FUNG</name>
<feature type="region of interest" description="Disordered" evidence="7">
    <location>
        <begin position="98"/>
        <end position="243"/>
    </location>
</feature>
<reference evidence="9" key="1">
    <citation type="journal article" date="2020" name="Fungal Divers.">
        <title>Resolving the Mortierellaceae phylogeny through synthesis of multi-gene phylogenetics and phylogenomics.</title>
        <authorList>
            <person name="Vandepol N."/>
            <person name="Liber J."/>
            <person name="Desiro A."/>
            <person name="Na H."/>
            <person name="Kennedy M."/>
            <person name="Barry K."/>
            <person name="Grigoriev I.V."/>
            <person name="Miller A.N."/>
            <person name="O'Donnell K."/>
            <person name="Stajich J.E."/>
            <person name="Bonito G."/>
        </authorList>
    </citation>
    <scope>NUCLEOTIDE SEQUENCE</scope>
    <source>
        <strain evidence="9">KOD948</strain>
    </source>
</reference>
<protein>
    <recommendedName>
        <fullName evidence="8">Protein kinase domain-containing protein</fullName>
    </recommendedName>
</protein>
<dbReference type="InterPro" id="IPR017441">
    <property type="entry name" value="Protein_kinase_ATP_BS"/>
</dbReference>
<dbReference type="Pfam" id="PF00069">
    <property type="entry name" value="Pkinase"/>
    <property type="match status" value="1"/>
</dbReference>
<dbReference type="InterPro" id="IPR050339">
    <property type="entry name" value="CC_SR_Kinase"/>
</dbReference>
<feature type="compositionally biased region" description="Low complexity" evidence="7">
    <location>
        <begin position="543"/>
        <end position="569"/>
    </location>
</feature>
<evidence type="ECO:0000256" key="7">
    <source>
        <dbReference type="SAM" id="MobiDB-lite"/>
    </source>
</evidence>
<dbReference type="OrthoDB" id="5337378at2759"/>
<feature type="region of interest" description="Disordered" evidence="7">
    <location>
        <begin position="1"/>
        <end position="41"/>
    </location>
</feature>
<dbReference type="GO" id="GO:0005634">
    <property type="term" value="C:nucleus"/>
    <property type="evidence" value="ECO:0007669"/>
    <property type="project" value="TreeGrafter"/>
</dbReference>
<dbReference type="PROSITE" id="PS00107">
    <property type="entry name" value="PROTEIN_KINASE_ATP"/>
    <property type="match status" value="1"/>
</dbReference>
<dbReference type="Gene3D" id="3.30.200.20">
    <property type="entry name" value="Phosphorylase Kinase, domain 1"/>
    <property type="match status" value="1"/>
</dbReference>
<dbReference type="InterPro" id="IPR000719">
    <property type="entry name" value="Prot_kinase_dom"/>
</dbReference>
<evidence type="ECO:0000256" key="5">
    <source>
        <dbReference type="ARBA" id="ARBA00037982"/>
    </source>
</evidence>
<sequence>MTSKRPAESKQDFMQEEQEAECIMDVDQELGDDSESDADSIISTSLPSSFLVGLEPLECRRVSTSMLSTPQGPRNLKLLVGERDAATPKRRVIAAPEQREELDFLSTPTKVHGLTPPLMAPKFSRSSSLLTRLHEKGTLLGKHSQTPSPSDELGTRAKGFRSLPLTEYDRPLKLPDFRQPQTPTLDRSSASYSPIPPPDFGTPPGTPSKSQSFNWLSSSQQQVGSRESSPFGENDSDYNPFLGSSKSKPRFELDYLSESQWYSEYPHHLTKEYLEDLFRLDKRVMFTKTKSGSRDYPDYLTSNFYVSETCLGAGQFSDVLKVQSKNTKEFFAVKKLIKTFQGAMERKRYLSEVRNMWRVEKSSNVLQLLEAWEQKGRLYMRMELCKLGSLQSALIAQKKYGGFDEHRTWRCLTDIASGLRAIHDSNVIHLDIKPENIFITSAGALKIGDFGLSITYPIEVKDIQEGDKFYMAQELLNGACGKYTDIFSLGMTIYEMVTNQIGGLPGGGPEWHRLRDGDVDLRKITIGEALEETPSSSDTPVGEAVKSVETTTTATSTSVASASAPESASMSSTLSDLGLAHTIRKPVPRRLFAKDLLDLVKEMIQPDYEQRPTAAAILGHPTIWKILSKRNEHSTNGVRSDEAMSGLLLQSV</sequence>